<keyword evidence="1" id="KW-0812">Transmembrane</keyword>
<dbReference type="InterPro" id="IPR019253">
    <property type="entry name" value="DUF2244_TM"/>
</dbReference>
<evidence type="ECO:0008006" key="4">
    <source>
        <dbReference type="Google" id="ProtNLM"/>
    </source>
</evidence>
<proteinExistence type="predicted"/>
<feature type="transmembrane region" description="Helical" evidence="1">
    <location>
        <begin position="47"/>
        <end position="69"/>
    </location>
</feature>
<comment type="caution">
    <text evidence="2">The sequence shown here is derived from an EMBL/GenBank/DDBJ whole genome shotgun (WGS) entry which is preliminary data.</text>
</comment>
<dbReference type="OrthoDB" id="7062615at2"/>
<sequence length="170" mass="19359">MVERIPRPDGLRLLLTPNRSMTWHGNVRIWLCLFAISVVITTGFSLAGAWVIVPFAGLELIALAFGIYLTSRDCQRREVLTINDTDIHIEKGMKQKQAEWTLPRRYARLRLDAPAHPFTPAKLSLTHRDTDVPLGQFLNIDDTAILVDFLESRGVVVERKEPDPQIGLWF</sequence>
<dbReference type="AlphaFoldDB" id="A0A2G1VLD3"/>
<evidence type="ECO:0000256" key="1">
    <source>
        <dbReference type="SAM" id="Phobius"/>
    </source>
</evidence>
<name>A0A2G1VLD3_9GAMM</name>
<evidence type="ECO:0000313" key="3">
    <source>
        <dbReference type="Proteomes" id="UP000229044"/>
    </source>
</evidence>
<keyword evidence="1" id="KW-1133">Transmembrane helix</keyword>
<gene>
    <name evidence="2" type="ORF">CLH62_05360</name>
</gene>
<organism evidence="2 3">
    <name type="scientific">Marinobacter guineae</name>
    <dbReference type="NCBI Taxonomy" id="432303"/>
    <lineage>
        <taxon>Bacteria</taxon>
        <taxon>Pseudomonadati</taxon>
        <taxon>Pseudomonadota</taxon>
        <taxon>Gammaproteobacteria</taxon>
        <taxon>Pseudomonadales</taxon>
        <taxon>Marinobacteraceae</taxon>
        <taxon>Marinobacter</taxon>
    </lineage>
</organism>
<dbReference type="Proteomes" id="UP000229044">
    <property type="component" value="Unassembled WGS sequence"/>
</dbReference>
<accession>A0A2G1VLD3</accession>
<feature type="transmembrane region" description="Helical" evidence="1">
    <location>
        <begin position="21"/>
        <end position="41"/>
    </location>
</feature>
<keyword evidence="1" id="KW-0472">Membrane</keyword>
<dbReference type="Pfam" id="PF10003">
    <property type="entry name" value="DUF2244"/>
    <property type="match status" value="1"/>
</dbReference>
<evidence type="ECO:0000313" key="2">
    <source>
        <dbReference type="EMBL" id="PHQ27573.1"/>
    </source>
</evidence>
<keyword evidence="3" id="KW-1185">Reference proteome</keyword>
<reference evidence="2 3" key="1">
    <citation type="submission" date="2017-09" db="EMBL/GenBank/DDBJ databases">
        <title>The draft genome sequences of Marinobacter guineae M3B.</title>
        <authorList>
            <person name="Cao J."/>
        </authorList>
    </citation>
    <scope>NUCLEOTIDE SEQUENCE [LARGE SCALE GENOMIC DNA]</scope>
    <source>
        <strain evidence="2 3">M3B</strain>
    </source>
</reference>
<dbReference type="EMBL" id="NTFI01000001">
    <property type="protein sequence ID" value="PHQ27573.1"/>
    <property type="molecule type" value="Genomic_DNA"/>
</dbReference>
<protein>
    <recommendedName>
        <fullName evidence="4">DUF2244 domain-containing protein</fullName>
    </recommendedName>
</protein>